<feature type="binding site" evidence="7">
    <location>
        <position position="95"/>
    </location>
    <ligand>
        <name>Mg(2+)</name>
        <dbReference type="ChEBI" id="CHEBI:18420"/>
        <label>1</label>
        <note>catalytic</note>
    </ligand>
</feature>
<dbReference type="InterPro" id="IPR000760">
    <property type="entry name" value="Inositol_monophosphatase-like"/>
</dbReference>
<reference evidence="9 10" key="1">
    <citation type="submission" date="2019-02" db="EMBL/GenBank/DDBJ databases">
        <title>Deep-cultivation of Planctomycetes and their phenomic and genomic characterization uncovers novel biology.</title>
        <authorList>
            <person name="Wiegand S."/>
            <person name="Jogler M."/>
            <person name="Boedeker C."/>
            <person name="Pinto D."/>
            <person name="Vollmers J."/>
            <person name="Rivas-Marin E."/>
            <person name="Kohn T."/>
            <person name="Peeters S.H."/>
            <person name="Heuer A."/>
            <person name="Rast P."/>
            <person name="Oberbeckmann S."/>
            <person name="Bunk B."/>
            <person name="Jeske O."/>
            <person name="Meyerdierks A."/>
            <person name="Storesund J.E."/>
            <person name="Kallscheuer N."/>
            <person name="Luecker S."/>
            <person name="Lage O.M."/>
            <person name="Pohl T."/>
            <person name="Merkel B.J."/>
            <person name="Hornburger P."/>
            <person name="Mueller R.-W."/>
            <person name="Bruemmer F."/>
            <person name="Labrenz M."/>
            <person name="Spormann A.M."/>
            <person name="Op Den Camp H."/>
            <person name="Overmann J."/>
            <person name="Amann R."/>
            <person name="Jetten M.S.M."/>
            <person name="Mascher T."/>
            <person name="Medema M.H."/>
            <person name="Devos D.P."/>
            <person name="Kaster A.-K."/>
            <person name="Ovreas L."/>
            <person name="Rohde M."/>
            <person name="Galperin M.Y."/>
            <person name="Jogler C."/>
        </authorList>
    </citation>
    <scope>NUCLEOTIDE SEQUENCE [LARGE SCALE GENOMIC DNA]</scope>
    <source>
        <strain evidence="9 10">KOR42</strain>
    </source>
</reference>
<dbReference type="FunFam" id="3.30.540.10:FF:000003">
    <property type="entry name" value="Inositol-1-monophosphatase"/>
    <property type="match status" value="1"/>
</dbReference>
<proteinExistence type="inferred from homology"/>
<dbReference type="SUPFAM" id="SSF56655">
    <property type="entry name" value="Carbohydrate phosphatase"/>
    <property type="match status" value="1"/>
</dbReference>
<name>A0A5C5WN12_9PLAN</name>
<keyword evidence="4 7" id="KW-0479">Metal-binding</keyword>
<dbReference type="PANTHER" id="PTHR20854">
    <property type="entry name" value="INOSITOL MONOPHOSPHATASE"/>
    <property type="match status" value="1"/>
</dbReference>
<evidence type="ECO:0000256" key="8">
    <source>
        <dbReference type="RuleBase" id="RU364068"/>
    </source>
</evidence>
<dbReference type="AlphaFoldDB" id="A0A5C5WN12"/>
<comment type="similarity">
    <text evidence="3 8">Belongs to the inositol monophosphatase superfamily.</text>
</comment>
<dbReference type="PRINTS" id="PR00377">
    <property type="entry name" value="IMPHPHTASES"/>
</dbReference>
<keyword evidence="5 8" id="KW-0378">Hydrolase</keyword>
<dbReference type="InterPro" id="IPR020583">
    <property type="entry name" value="Inositol_monoP_metal-BS"/>
</dbReference>
<feature type="binding site" evidence="7">
    <location>
        <position position="92"/>
    </location>
    <ligand>
        <name>Mg(2+)</name>
        <dbReference type="ChEBI" id="CHEBI:18420"/>
        <label>1</label>
        <note>catalytic</note>
    </ligand>
</feature>
<dbReference type="PROSITE" id="PS00629">
    <property type="entry name" value="IMP_1"/>
    <property type="match status" value="1"/>
</dbReference>
<evidence type="ECO:0000313" key="10">
    <source>
        <dbReference type="Proteomes" id="UP000317243"/>
    </source>
</evidence>
<accession>A0A5C5WN12</accession>
<dbReference type="EC" id="3.1.3.25" evidence="8"/>
<dbReference type="GO" id="GO:0046854">
    <property type="term" value="P:phosphatidylinositol phosphate biosynthetic process"/>
    <property type="evidence" value="ECO:0007669"/>
    <property type="project" value="InterPro"/>
</dbReference>
<feature type="binding site" evidence="7">
    <location>
        <position position="221"/>
    </location>
    <ligand>
        <name>Mg(2+)</name>
        <dbReference type="ChEBI" id="CHEBI:18420"/>
        <label>1</label>
        <note>catalytic</note>
    </ligand>
</feature>
<sequence length="276" mass="30071">MKIPAELSSIQELVFATELAQAGGDVLLRHRKEGTVIREKARNDLVSEADLESERVIKQAIANRYPDHVILAEESENGLDSYSEADHLWIIDPLDGTTNFAHGIPHFAVSIAYYQRGVAKCGVVWNPAREELFCAVAGEGAWFQGEQMHVGTQTRMTDVLIAVGFYYDRGAMMRRTLRTIEGLFAEQIRGIRRFGTASLDLCGVASGVYGGFVEYQLAPWDFAAGRLIVEEAGGKVTTSAGDDLPISVTSVLATNSVLHPAMLDVIAASELPNAED</sequence>
<organism evidence="9 10">
    <name type="scientific">Thalassoglobus neptunius</name>
    <dbReference type="NCBI Taxonomy" id="1938619"/>
    <lineage>
        <taxon>Bacteria</taxon>
        <taxon>Pseudomonadati</taxon>
        <taxon>Planctomycetota</taxon>
        <taxon>Planctomycetia</taxon>
        <taxon>Planctomycetales</taxon>
        <taxon>Planctomycetaceae</taxon>
        <taxon>Thalassoglobus</taxon>
    </lineage>
</organism>
<dbReference type="EMBL" id="SIHI01000007">
    <property type="protein sequence ID" value="TWT52204.1"/>
    <property type="molecule type" value="Genomic_DNA"/>
</dbReference>
<evidence type="ECO:0000256" key="5">
    <source>
        <dbReference type="ARBA" id="ARBA00022801"/>
    </source>
</evidence>
<evidence type="ECO:0000256" key="2">
    <source>
        <dbReference type="ARBA" id="ARBA00001946"/>
    </source>
</evidence>
<feature type="binding site" evidence="7">
    <location>
        <position position="73"/>
    </location>
    <ligand>
        <name>Mg(2+)</name>
        <dbReference type="ChEBI" id="CHEBI:18420"/>
        <label>1</label>
        <note>catalytic</note>
    </ligand>
</feature>
<keyword evidence="10" id="KW-1185">Reference proteome</keyword>
<protein>
    <recommendedName>
        <fullName evidence="8">Inositol-1-monophosphatase</fullName>
        <ecNumber evidence="8">3.1.3.25</ecNumber>
    </recommendedName>
</protein>
<dbReference type="InterPro" id="IPR020550">
    <property type="entry name" value="Inositol_monophosphatase_CS"/>
</dbReference>
<dbReference type="InterPro" id="IPR033942">
    <property type="entry name" value="IMPase"/>
</dbReference>
<dbReference type="Pfam" id="PF00459">
    <property type="entry name" value="Inositol_P"/>
    <property type="match status" value="1"/>
</dbReference>
<keyword evidence="6 7" id="KW-0460">Magnesium</keyword>
<dbReference type="Gene3D" id="3.40.190.80">
    <property type="match status" value="1"/>
</dbReference>
<dbReference type="GO" id="GO:0008934">
    <property type="term" value="F:inositol monophosphate 1-phosphatase activity"/>
    <property type="evidence" value="ECO:0007669"/>
    <property type="project" value="InterPro"/>
</dbReference>
<dbReference type="GO" id="GO:0007165">
    <property type="term" value="P:signal transduction"/>
    <property type="evidence" value="ECO:0007669"/>
    <property type="project" value="TreeGrafter"/>
</dbReference>
<comment type="caution">
    <text evidence="9">The sequence shown here is derived from an EMBL/GenBank/DDBJ whole genome shotgun (WGS) entry which is preliminary data.</text>
</comment>
<dbReference type="GO" id="GO:0006020">
    <property type="term" value="P:inositol metabolic process"/>
    <property type="evidence" value="ECO:0007669"/>
    <property type="project" value="TreeGrafter"/>
</dbReference>
<comment type="catalytic activity">
    <reaction evidence="1 8">
        <text>a myo-inositol phosphate + H2O = myo-inositol + phosphate</text>
        <dbReference type="Rhea" id="RHEA:24056"/>
        <dbReference type="ChEBI" id="CHEBI:15377"/>
        <dbReference type="ChEBI" id="CHEBI:17268"/>
        <dbReference type="ChEBI" id="CHEBI:43474"/>
        <dbReference type="ChEBI" id="CHEBI:84139"/>
        <dbReference type="EC" id="3.1.3.25"/>
    </reaction>
</comment>
<dbReference type="GO" id="GO:0046872">
    <property type="term" value="F:metal ion binding"/>
    <property type="evidence" value="ECO:0007669"/>
    <property type="project" value="UniProtKB-KW"/>
</dbReference>
<evidence type="ECO:0000256" key="3">
    <source>
        <dbReference type="ARBA" id="ARBA00009759"/>
    </source>
</evidence>
<dbReference type="PROSITE" id="PS00630">
    <property type="entry name" value="IMP_2"/>
    <property type="match status" value="1"/>
</dbReference>
<dbReference type="Proteomes" id="UP000317243">
    <property type="component" value="Unassembled WGS sequence"/>
</dbReference>
<evidence type="ECO:0000256" key="6">
    <source>
        <dbReference type="ARBA" id="ARBA00022842"/>
    </source>
</evidence>
<feature type="binding site" evidence="7">
    <location>
        <position position="94"/>
    </location>
    <ligand>
        <name>Mg(2+)</name>
        <dbReference type="ChEBI" id="CHEBI:18420"/>
        <label>1</label>
        <note>catalytic</note>
    </ligand>
</feature>
<evidence type="ECO:0000256" key="4">
    <source>
        <dbReference type="ARBA" id="ARBA00022723"/>
    </source>
</evidence>
<dbReference type="RefSeq" id="WP_146510564.1">
    <property type="nucleotide sequence ID" value="NZ_SIHI01000007.1"/>
</dbReference>
<dbReference type="CDD" id="cd01639">
    <property type="entry name" value="IMPase"/>
    <property type="match status" value="1"/>
</dbReference>
<gene>
    <name evidence="9" type="primary">suhB_1</name>
    <name evidence="9" type="ORF">KOR42_30720</name>
</gene>
<dbReference type="OrthoDB" id="9772456at2"/>
<evidence type="ECO:0000256" key="1">
    <source>
        <dbReference type="ARBA" id="ARBA00001033"/>
    </source>
</evidence>
<comment type="cofactor">
    <cofactor evidence="2 7 8">
        <name>Mg(2+)</name>
        <dbReference type="ChEBI" id="CHEBI:18420"/>
    </cofactor>
</comment>
<dbReference type="PANTHER" id="PTHR20854:SF4">
    <property type="entry name" value="INOSITOL-1-MONOPHOSPHATASE-RELATED"/>
    <property type="match status" value="1"/>
</dbReference>
<evidence type="ECO:0000256" key="7">
    <source>
        <dbReference type="PIRSR" id="PIRSR600760-2"/>
    </source>
</evidence>
<evidence type="ECO:0000313" key="9">
    <source>
        <dbReference type="EMBL" id="TWT52204.1"/>
    </source>
</evidence>
<dbReference type="Gene3D" id="3.30.540.10">
    <property type="entry name" value="Fructose-1,6-Bisphosphatase, subunit A, domain 1"/>
    <property type="match status" value="1"/>
</dbReference>